<accession>W2ND74</accession>
<evidence type="ECO:0000313" key="1">
    <source>
        <dbReference type="EMBL" id="ETM46592.1"/>
    </source>
</evidence>
<protein>
    <submittedName>
        <fullName evidence="1">Uncharacterized protein</fullName>
    </submittedName>
</protein>
<sequence length="56" mass="6958">MTRRNEVPVLRYKPPLWRSEPLARKEQADRQSAMYEKYLDQYDQFGNEQYDHEKHD</sequence>
<dbReference type="Proteomes" id="UP000054532">
    <property type="component" value="Unassembled WGS sequence"/>
</dbReference>
<name>W2ND74_PHYNI</name>
<organism evidence="1">
    <name type="scientific">Phytophthora nicotianae</name>
    <name type="common">Potato buckeye rot agent</name>
    <name type="synonym">Phytophthora parasitica</name>
    <dbReference type="NCBI Taxonomy" id="4792"/>
    <lineage>
        <taxon>Eukaryota</taxon>
        <taxon>Sar</taxon>
        <taxon>Stramenopiles</taxon>
        <taxon>Oomycota</taxon>
        <taxon>Peronosporomycetes</taxon>
        <taxon>Peronosporales</taxon>
        <taxon>Peronosporaceae</taxon>
        <taxon>Phytophthora</taxon>
    </lineage>
</organism>
<proteinExistence type="predicted"/>
<dbReference type="EMBL" id="KI692838">
    <property type="protein sequence ID" value="ETM46592.1"/>
    <property type="molecule type" value="Genomic_DNA"/>
</dbReference>
<reference evidence="1" key="1">
    <citation type="submission" date="2013-11" db="EMBL/GenBank/DDBJ databases">
        <title>The Genome Sequence of Phytophthora parasitica IAC_01/95.</title>
        <authorList>
            <consortium name="The Broad Institute Genomics Platform"/>
            <person name="Russ C."/>
            <person name="Tyler B."/>
            <person name="Panabieres F."/>
            <person name="Shan W."/>
            <person name="Tripathy S."/>
            <person name="Grunwald N."/>
            <person name="Machado M."/>
            <person name="Johnson C.S."/>
            <person name="Arredondo F."/>
            <person name="Hong C."/>
            <person name="Coffey M."/>
            <person name="Young S.K."/>
            <person name="Zeng Q."/>
            <person name="Gargeya S."/>
            <person name="Fitzgerald M."/>
            <person name="Abouelleil A."/>
            <person name="Alvarado L."/>
            <person name="Chapman S.B."/>
            <person name="Gainer-Dewar J."/>
            <person name="Goldberg J."/>
            <person name="Griggs A."/>
            <person name="Gujja S."/>
            <person name="Hansen M."/>
            <person name="Howarth C."/>
            <person name="Imamovic A."/>
            <person name="Ireland A."/>
            <person name="Larimer J."/>
            <person name="McCowan C."/>
            <person name="Murphy C."/>
            <person name="Pearson M."/>
            <person name="Poon T.W."/>
            <person name="Priest M."/>
            <person name="Roberts A."/>
            <person name="Saif S."/>
            <person name="Shea T."/>
            <person name="Sykes S."/>
            <person name="Wortman J."/>
            <person name="Nusbaum C."/>
            <person name="Birren B."/>
        </authorList>
    </citation>
    <scope>NUCLEOTIDE SEQUENCE [LARGE SCALE GENOMIC DNA]</scope>
    <source>
        <strain evidence="1">IAC_01/95</strain>
    </source>
</reference>
<dbReference type="AlphaFoldDB" id="W2ND74"/>
<gene>
    <name evidence="1" type="ORF">L914_08543</name>
</gene>